<dbReference type="HOGENOM" id="CLU_073076_1_0_9"/>
<dbReference type="STRING" id="697281.Mahau_0304"/>
<feature type="domain" description="C4-type zinc ribbon" evidence="2">
    <location>
        <begin position="200"/>
        <end position="232"/>
    </location>
</feature>
<dbReference type="AlphaFoldDB" id="F3ZXL4"/>
<evidence type="ECO:0000313" key="3">
    <source>
        <dbReference type="EMBL" id="AEE95521.1"/>
    </source>
</evidence>
<dbReference type="Pfam" id="PF02591">
    <property type="entry name" value="Zn_ribbon_9"/>
    <property type="match status" value="1"/>
</dbReference>
<dbReference type="EMBL" id="CP002360">
    <property type="protein sequence ID" value="AEE95521.1"/>
    <property type="molecule type" value="Genomic_DNA"/>
</dbReference>
<gene>
    <name evidence="3" type="ordered locus">Mahau_0304</name>
</gene>
<protein>
    <recommendedName>
        <fullName evidence="2">C4-type zinc ribbon domain-containing protein</fullName>
    </recommendedName>
</protein>
<dbReference type="KEGG" id="mas:Mahau_0304"/>
<keyword evidence="1" id="KW-0175">Coiled coil</keyword>
<dbReference type="eggNOG" id="COG1579">
    <property type="taxonomic scope" value="Bacteria"/>
</dbReference>
<dbReference type="Gene3D" id="1.10.287.1490">
    <property type="match status" value="1"/>
</dbReference>
<name>F3ZXL4_MAHA5</name>
<dbReference type="OrthoDB" id="9795058at2"/>
<feature type="coiled-coil region" evidence="1">
    <location>
        <begin position="54"/>
        <end position="180"/>
    </location>
</feature>
<reference evidence="4" key="1">
    <citation type="submission" date="2010-11" db="EMBL/GenBank/DDBJ databases">
        <title>The complete genome of Mahella australiensis DSM 15567.</title>
        <authorList>
            <consortium name="US DOE Joint Genome Institute (JGI-PGF)"/>
            <person name="Lucas S."/>
            <person name="Copeland A."/>
            <person name="Lapidus A."/>
            <person name="Bruce D."/>
            <person name="Goodwin L."/>
            <person name="Pitluck S."/>
            <person name="Kyrpides N."/>
            <person name="Mavromatis K."/>
            <person name="Pagani I."/>
            <person name="Ivanova N."/>
            <person name="Teshima H."/>
            <person name="Brettin T."/>
            <person name="Detter J.C."/>
            <person name="Han C."/>
            <person name="Tapia R."/>
            <person name="Land M."/>
            <person name="Hauser L."/>
            <person name="Markowitz V."/>
            <person name="Cheng J.-F."/>
            <person name="Hugenholtz P."/>
            <person name="Woyke T."/>
            <person name="Wu D."/>
            <person name="Spring S."/>
            <person name="Pukall R."/>
            <person name="Steenblock K."/>
            <person name="Schneider S."/>
            <person name="Klenk H.-P."/>
            <person name="Eisen J.A."/>
        </authorList>
    </citation>
    <scope>NUCLEOTIDE SEQUENCE [LARGE SCALE GENOMIC DNA]</scope>
    <source>
        <strain evidence="4">DSM 15567 / CIP 107919 / 50-1 BON</strain>
    </source>
</reference>
<evidence type="ECO:0000256" key="1">
    <source>
        <dbReference type="SAM" id="Coils"/>
    </source>
</evidence>
<proteinExistence type="predicted"/>
<dbReference type="RefSeq" id="WP_013779954.1">
    <property type="nucleotide sequence ID" value="NC_015520.1"/>
</dbReference>
<organism evidence="3 4">
    <name type="scientific">Mahella australiensis (strain DSM 15567 / CIP 107919 / 50-1 BON)</name>
    <dbReference type="NCBI Taxonomy" id="697281"/>
    <lineage>
        <taxon>Bacteria</taxon>
        <taxon>Bacillati</taxon>
        <taxon>Bacillota</taxon>
        <taxon>Clostridia</taxon>
        <taxon>Thermoanaerobacterales</taxon>
        <taxon>Thermoanaerobacterales Family IV. Incertae Sedis</taxon>
        <taxon>Mahella</taxon>
    </lineage>
</organism>
<sequence>MEQLDYLWRYQEIEDMLDRYNKERKKIPLSVQLNKLKKDILDKQEAISEMGKLVKEKNEAYKQIRGRYETLSKEFYGDKERLSSANKSDSNELKELNAKAGSYINDLTAIRSDLQALKPDIDRLDADLIKARNELKQMSEEYNQLKKQYEAQIKEIGISADELRKEKQELKARIDKELMDKYQMLRKHKQMAIALVDKDKCSGCNMSLPSAILTAVKEGKKIIECENCGRILYYNKKDEK</sequence>
<dbReference type="InterPro" id="IPR003743">
    <property type="entry name" value="Zf-RING_7"/>
</dbReference>
<accession>F3ZXL4</accession>
<evidence type="ECO:0000259" key="2">
    <source>
        <dbReference type="Pfam" id="PF02591"/>
    </source>
</evidence>
<reference evidence="3 4" key="2">
    <citation type="journal article" date="2011" name="Stand. Genomic Sci.">
        <title>Complete genome sequence of Mahella australiensis type strain (50-1 BON).</title>
        <authorList>
            <person name="Sikorski J."/>
            <person name="Teshima H."/>
            <person name="Nolan M."/>
            <person name="Lucas S."/>
            <person name="Hammon N."/>
            <person name="Deshpande S."/>
            <person name="Cheng J.F."/>
            <person name="Pitluck S."/>
            <person name="Liolios K."/>
            <person name="Pagani I."/>
            <person name="Ivanova N."/>
            <person name="Huntemann M."/>
            <person name="Mavromatis K."/>
            <person name="Ovchinikova G."/>
            <person name="Pati A."/>
            <person name="Tapia R."/>
            <person name="Han C."/>
            <person name="Goodwin L."/>
            <person name="Chen A."/>
            <person name="Palaniappan K."/>
            <person name="Land M."/>
            <person name="Hauser L."/>
            <person name="Ngatchou-Djao O.D."/>
            <person name="Rohde M."/>
            <person name="Pukall R."/>
            <person name="Spring S."/>
            <person name="Abt B."/>
            <person name="Goker M."/>
            <person name="Detter J.C."/>
            <person name="Woyke T."/>
            <person name="Bristow J."/>
            <person name="Markowitz V."/>
            <person name="Hugenholtz P."/>
            <person name="Eisen J.A."/>
            <person name="Kyrpides N.C."/>
            <person name="Klenk H.P."/>
            <person name="Lapidus A."/>
        </authorList>
    </citation>
    <scope>NUCLEOTIDE SEQUENCE [LARGE SCALE GENOMIC DNA]</scope>
    <source>
        <strain evidence="4">DSM 15567 / CIP 107919 / 50-1 BON</strain>
    </source>
</reference>
<evidence type="ECO:0000313" key="4">
    <source>
        <dbReference type="Proteomes" id="UP000008457"/>
    </source>
</evidence>
<dbReference type="Proteomes" id="UP000008457">
    <property type="component" value="Chromosome"/>
</dbReference>
<keyword evidence="4" id="KW-1185">Reference proteome</keyword>